<dbReference type="Proteomes" id="UP001501736">
    <property type="component" value="Unassembled WGS sequence"/>
</dbReference>
<organism evidence="4 5">
    <name type="scientific">Nesterenkonia halobia</name>
    <dbReference type="NCBI Taxonomy" id="37922"/>
    <lineage>
        <taxon>Bacteria</taxon>
        <taxon>Bacillati</taxon>
        <taxon>Actinomycetota</taxon>
        <taxon>Actinomycetes</taxon>
        <taxon>Micrococcales</taxon>
        <taxon>Micrococcaceae</taxon>
        <taxon>Nesterenkonia</taxon>
    </lineage>
</organism>
<feature type="domain" description="TPR repeat" evidence="3">
    <location>
        <begin position="390"/>
        <end position="550"/>
    </location>
</feature>
<evidence type="ECO:0000259" key="3">
    <source>
        <dbReference type="Pfam" id="PF23275"/>
    </source>
</evidence>
<name>A0ABP6RDV8_9MICC</name>
<evidence type="ECO:0000313" key="4">
    <source>
        <dbReference type="EMBL" id="GAA3286423.1"/>
    </source>
</evidence>
<accession>A0ABP6RDV8</accession>
<reference evidence="5" key="1">
    <citation type="journal article" date="2019" name="Int. J. Syst. Evol. Microbiol.">
        <title>The Global Catalogue of Microorganisms (GCM) 10K type strain sequencing project: providing services to taxonomists for standard genome sequencing and annotation.</title>
        <authorList>
            <consortium name="The Broad Institute Genomics Platform"/>
            <consortium name="The Broad Institute Genome Sequencing Center for Infectious Disease"/>
            <person name="Wu L."/>
            <person name="Ma J."/>
        </authorList>
    </citation>
    <scope>NUCLEOTIDE SEQUENCE [LARGE SCALE GENOMIC DNA]</scope>
    <source>
        <strain evidence="5">JCM 11483</strain>
    </source>
</reference>
<comment type="caution">
    <text evidence="4">The sequence shown here is derived from an EMBL/GenBank/DDBJ whole genome shotgun (WGS) entry which is preliminary data.</text>
</comment>
<feature type="compositionally biased region" description="Acidic residues" evidence="2">
    <location>
        <begin position="279"/>
        <end position="297"/>
    </location>
</feature>
<protein>
    <recommendedName>
        <fullName evidence="3">TPR repeat domain-containing protein</fullName>
    </recommendedName>
</protein>
<keyword evidence="1" id="KW-0175">Coiled coil</keyword>
<evidence type="ECO:0000256" key="2">
    <source>
        <dbReference type="SAM" id="MobiDB-lite"/>
    </source>
</evidence>
<evidence type="ECO:0000313" key="5">
    <source>
        <dbReference type="Proteomes" id="UP001501736"/>
    </source>
</evidence>
<keyword evidence="5" id="KW-1185">Reference proteome</keyword>
<gene>
    <name evidence="4" type="ORF">GCM10020260_21150</name>
</gene>
<dbReference type="EMBL" id="BAAAYG010000009">
    <property type="protein sequence ID" value="GAA3286423.1"/>
    <property type="molecule type" value="Genomic_DNA"/>
</dbReference>
<dbReference type="InterPro" id="IPR057037">
    <property type="entry name" value="TPR_rep_actino"/>
</dbReference>
<feature type="region of interest" description="Disordered" evidence="2">
    <location>
        <begin position="277"/>
        <end position="297"/>
    </location>
</feature>
<sequence length="883" mass="94789">MFVRGRAGTDGVTVAQVPENSGSWSALREHCDTWRAAVQAARAGVEEQQSTWGGMQAAYDEPETAATVHSAIDPLIDPAQLWASAVEQVAEAVESFASTAEALEAEADALQQRRPQMVQAARDVEDADADDDVDAERLQVQDFAWDGASLRHRWEQAQSGVAETIEQQSRVLGAVVLPQSAGSGPFSTAGFGLGFGAGAGLAIGSALFGGRGGAFDPSDVDVDLPPIPTTMSEEERRRYLEENSQALEDLMDVDLDELDDQTREQVESAIIRLAVPDVDPSDGESDAETVEEALSDEEMADEMAEAFGRSSEISDGLDSLEDWAASNEVDLEESEAVSGAMGYLGAFHRATYARRDEVTKYLEDGVRTGGLWPFTEEYEQAADDEQLETIRQGWADGLLTLSREDYGGGWDELPEGVREAAQKSVSPTGYRGFADLTDVLQHAASTSRPGDDLTVELARAAQHAMRLEEVSGRHDELQSPGVPESSLRHVFDLVGRNEAASAALLSGTDDVDGFEGTRFPEQHHPSVFVSTVFDHDWDDGGAAVASLIDWIGSDDGLSDRAEDAWYSLMETVTSVGDGGSSPDVFGQLMGGVDSSALEQNEVLAESFVRTTAANLDEIALADGSPSGELDDERHVRIMALATSNEKTAGLLSAEVQHYQAAVVAEGLGEGGDLEAAGQKVGILQGKYEGGVYAEARHSDVSQDEANARVFRMVQVGVDIVSSIFPNPATGIGDLAIGNLDVDFSTSETNSTFDGASPQYRLNLLRARTKVWLLESLGGESLDGVQNYAGPDAALPDRLFDNLHDSVQKDLREGEELNVNQLIPAYELTVQDDLDTFLGEKGLDISVQIEDFDEFVNNYYSGGSSTFSSDKFSSNVLSKSLRDD</sequence>
<feature type="coiled-coil region" evidence="1">
    <location>
        <begin position="86"/>
        <end position="120"/>
    </location>
</feature>
<proteinExistence type="predicted"/>
<dbReference type="Pfam" id="PF23275">
    <property type="entry name" value="TPR_23"/>
    <property type="match status" value="1"/>
</dbReference>
<evidence type="ECO:0000256" key="1">
    <source>
        <dbReference type="SAM" id="Coils"/>
    </source>
</evidence>